<dbReference type="Pfam" id="PF00027">
    <property type="entry name" value="cNMP_binding"/>
    <property type="match status" value="1"/>
</dbReference>
<dbReference type="CDD" id="cd00038">
    <property type="entry name" value="CAP_ED"/>
    <property type="match status" value="1"/>
</dbReference>
<dbReference type="PANTHER" id="PTHR24567">
    <property type="entry name" value="CRP FAMILY TRANSCRIPTIONAL REGULATORY PROTEIN"/>
    <property type="match status" value="1"/>
</dbReference>
<evidence type="ECO:0000313" key="7">
    <source>
        <dbReference type="Proteomes" id="UP001139646"/>
    </source>
</evidence>
<accession>A0ABS9X4N5</accession>
<keyword evidence="2" id="KW-0238">DNA-binding</keyword>
<protein>
    <submittedName>
        <fullName evidence="6">Crp/Fnr family transcriptional regulator</fullName>
    </submittedName>
</protein>
<keyword evidence="3" id="KW-0804">Transcription</keyword>
<dbReference type="InterPro" id="IPR000595">
    <property type="entry name" value="cNMP-bd_dom"/>
</dbReference>
<evidence type="ECO:0000259" key="4">
    <source>
        <dbReference type="PROSITE" id="PS50042"/>
    </source>
</evidence>
<dbReference type="PROSITE" id="PS50042">
    <property type="entry name" value="CNMP_BINDING_3"/>
    <property type="match status" value="1"/>
</dbReference>
<dbReference type="InterPro" id="IPR036390">
    <property type="entry name" value="WH_DNA-bd_sf"/>
</dbReference>
<dbReference type="EMBL" id="JAKKSL010000004">
    <property type="protein sequence ID" value="MCI2285166.1"/>
    <property type="molecule type" value="Genomic_DNA"/>
</dbReference>
<dbReference type="Gene3D" id="2.60.120.10">
    <property type="entry name" value="Jelly Rolls"/>
    <property type="match status" value="1"/>
</dbReference>
<dbReference type="InterPro" id="IPR050397">
    <property type="entry name" value="Env_Response_Regulators"/>
</dbReference>
<reference evidence="6" key="1">
    <citation type="submission" date="2022-01" db="EMBL/GenBank/DDBJ databases">
        <title>Colwellia maritima, isolated from seawater.</title>
        <authorList>
            <person name="Kristyanto S."/>
            <person name="Jung J."/>
            <person name="Jeon C.O."/>
        </authorList>
    </citation>
    <scope>NUCLEOTIDE SEQUENCE</scope>
    <source>
        <strain evidence="6">MSW7</strain>
    </source>
</reference>
<gene>
    <name evidence="6" type="ORF">L3081_19450</name>
</gene>
<dbReference type="Gene3D" id="1.10.10.10">
    <property type="entry name" value="Winged helix-like DNA-binding domain superfamily/Winged helix DNA-binding domain"/>
    <property type="match status" value="1"/>
</dbReference>
<proteinExistence type="predicted"/>
<dbReference type="SUPFAM" id="SSF51206">
    <property type="entry name" value="cAMP-binding domain-like"/>
    <property type="match status" value="1"/>
</dbReference>
<keyword evidence="1" id="KW-0805">Transcription regulation</keyword>
<dbReference type="InterPro" id="IPR014710">
    <property type="entry name" value="RmlC-like_jellyroll"/>
</dbReference>
<dbReference type="InterPro" id="IPR018490">
    <property type="entry name" value="cNMP-bd_dom_sf"/>
</dbReference>
<evidence type="ECO:0000256" key="1">
    <source>
        <dbReference type="ARBA" id="ARBA00023015"/>
    </source>
</evidence>
<dbReference type="SMART" id="SM00100">
    <property type="entry name" value="cNMP"/>
    <property type="match status" value="1"/>
</dbReference>
<dbReference type="RefSeq" id="WP_242287891.1">
    <property type="nucleotide sequence ID" value="NZ_JAKKSL010000004.1"/>
</dbReference>
<dbReference type="Proteomes" id="UP001139646">
    <property type="component" value="Unassembled WGS sequence"/>
</dbReference>
<dbReference type="InterPro" id="IPR012318">
    <property type="entry name" value="HTH_CRP"/>
</dbReference>
<organism evidence="6 7">
    <name type="scientific">Colwellia maritima</name>
    <dbReference type="NCBI Taxonomy" id="2912588"/>
    <lineage>
        <taxon>Bacteria</taxon>
        <taxon>Pseudomonadati</taxon>
        <taxon>Pseudomonadota</taxon>
        <taxon>Gammaproteobacteria</taxon>
        <taxon>Alteromonadales</taxon>
        <taxon>Colwelliaceae</taxon>
        <taxon>Colwellia</taxon>
    </lineage>
</organism>
<dbReference type="PROSITE" id="PS51063">
    <property type="entry name" value="HTH_CRP_2"/>
    <property type="match status" value="1"/>
</dbReference>
<dbReference type="InterPro" id="IPR036388">
    <property type="entry name" value="WH-like_DNA-bd_sf"/>
</dbReference>
<feature type="domain" description="HTH crp-type" evidence="5">
    <location>
        <begin position="144"/>
        <end position="217"/>
    </location>
</feature>
<sequence length="239" mass="26951">MLKISNLHNWLSPLPNEILAEIESLMSVRTLVDGEALYHLGDKANELYQVVEGVIKCNMHSHDGKEVVIATFLSGDTFGELGLLDGLPRAANTLAVGNTTIRTLNKKNFNRLSLKYPEINAQLLVMFSHRMRMAFTINTDSLTLTLNKRLARYIHRIAVSRSVNENNDNDVLIDISHEELGRILGASRQSISKELKQMEKDGLLEIKYGKVIIKGSHIFSSQYDYLIGHNQITPDYSEE</sequence>
<name>A0ABS9X4N5_9GAMM</name>
<evidence type="ECO:0000313" key="6">
    <source>
        <dbReference type="EMBL" id="MCI2285166.1"/>
    </source>
</evidence>
<dbReference type="SUPFAM" id="SSF46785">
    <property type="entry name" value="Winged helix' DNA-binding domain"/>
    <property type="match status" value="1"/>
</dbReference>
<comment type="caution">
    <text evidence="6">The sequence shown here is derived from an EMBL/GenBank/DDBJ whole genome shotgun (WGS) entry which is preliminary data.</text>
</comment>
<dbReference type="SMART" id="SM00419">
    <property type="entry name" value="HTH_CRP"/>
    <property type="match status" value="1"/>
</dbReference>
<evidence type="ECO:0000256" key="3">
    <source>
        <dbReference type="ARBA" id="ARBA00023163"/>
    </source>
</evidence>
<evidence type="ECO:0000259" key="5">
    <source>
        <dbReference type="PROSITE" id="PS51063"/>
    </source>
</evidence>
<evidence type="ECO:0000256" key="2">
    <source>
        <dbReference type="ARBA" id="ARBA00023125"/>
    </source>
</evidence>
<dbReference type="Pfam" id="PF13545">
    <property type="entry name" value="HTH_Crp_2"/>
    <property type="match status" value="1"/>
</dbReference>
<dbReference type="PANTHER" id="PTHR24567:SF26">
    <property type="entry name" value="REGULATORY PROTEIN YEIL"/>
    <property type="match status" value="1"/>
</dbReference>
<feature type="domain" description="Cyclic nucleotide-binding" evidence="4">
    <location>
        <begin position="10"/>
        <end position="130"/>
    </location>
</feature>
<keyword evidence="7" id="KW-1185">Reference proteome</keyword>